<dbReference type="VEuPathDB" id="TriTrypDB:BSAL_38615"/>
<feature type="compositionally biased region" description="Polar residues" evidence="1">
    <location>
        <begin position="880"/>
        <end position="890"/>
    </location>
</feature>
<feature type="compositionally biased region" description="Basic and acidic residues" evidence="1">
    <location>
        <begin position="907"/>
        <end position="920"/>
    </location>
</feature>
<protein>
    <submittedName>
        <fullName evidence="2">Uncharacterized protein</fullName>
    </submittedName>
</protein>
<feature type="compositionally biased region" description="Basic and acidic residues" evidence="1">
    <location>
        <begin position="637"/>
        <end position="651"/>
    </location>
</feature>
<reference evidence="3" key="1">
    <citation type="submission" date="2015-09" db="EMBL/GenBank/DDBJ databases">
        <authorList>
            <consortium name="Pathogen Informatics"/>
        </authorList>
    </citation>
    <scope>NUCLEOTIDE SEQUENCE [LARGE SCALE GENOMIC DNA]</scope>
    <source>
        <strain evidence="3">Lake Konstanz</strain>
    </source>
</reference>
<feature type="compositionally biased region" description="Basic and acidic residues" evidence="1">
    <location>
        <begin position="677"/>
        <end position="693"/>
    </location>
</feature>
<gene>
    <name evidence="2" type="ORF">BSAL_38615</name>
</gene>
<organism evidence="2 3">
    <name type="scientific">Bodo saltans</name>
    <name type="common">Flagellated protozoan</name>
    <dbReference type="NCBI Taxonomy" id="75058"/>
    <lineage>
        <taxon>Eukaryota</taxon>
        <taxon>Discoba</taxon>
        <taxon>Euglenozoa</taxon>
        <taxon>Kinetoplastea</taxon>
        <taxon>Metakinetoplastina</taxon>
        <taxon>Eubodonida</taxon>
        <taxon>Bodonidae</taxon>
        <taxon>Bodo</taxon>
    </lineage>
</organism>
<evidence type="ECO:0000313" key="2">
    <source>
        <dbReference type="EMBL" id="CUG92638.1"/>
    </source>
</evidence>
<feature type="region of interest" description="Disordered" evidence="1">
    <location>
        <begin position="570"/>
        <end position="595"/>
    </location>
</feature>
<feature type="compositionally biased region" description="Low complexity" evidence="1">
    <location>
        <begin position="15"/>
        <end position="24"/>
    </location>
</feature>
<feature type="compositionally biased region" description="Low complexity" evidence="1">
    <location>
        <begin position="652"/>
        <end position="676"/>
    </location>
</feature>
<evidence type="ECO:0000256" key="1">
    <source>
        <dbReference type="SAM" id="MobiDB-lite"/>
    </source>
</evidence>
<feature type="region of interest" description="Disordered" evidence="1">
    <location>
        <begin position="862"/>
        <end position="923"/>
    </location>
</feature>
<feature type="compositionally biased region" description="Low complexity" evidence="1">
    <location>
        <begin position="435"/>
        <end position="449"/>
    </location>
</feature>
<feature type="region of interest" description="Disordered" evidence="1">
    <location>
        <begin position="513"/>
        <end position="532"/>
    </location>
</feature>
<evidence type="ECO:0000313" key="3">
    <source>
        <dbReference type="Proteomes" id="UP000051952"/>
    </source>
</evidence>
<dbReference type="AlphaFoldDB" id="A0A0S4JM91"/>
<accession>A0A0S4JM91</accession>
<dbReference type="EMBL" id="CYKH01002073">
    <property type="protein sequence ID" value="CUG92638.1"/>
    <property type="molecule type" value="Genomic_DNA"/>
</dbReference>
<feature type="compositionally biased region" description="Basic residues" evidence="1">
    <location>
        <begin position="1"/>
        <end position="10"/>
    </location>
</feature>
<proteinExistence type="predicted"/>
<keyword evidence="3" id="KW-1185">Reference proteome</keyword>
<feature type="compositionally biased region" description="Polar residues" evidence="1">
    <location>
        <begin position="582"/>
        <end position="594"/>
    </location>
</feature>
<dbReference type="OrthoDB" id="10682951at2759"/>
<feature type="region of interest" description="Disordered" evidence="1">
    <location>
        <begin position="1"/>
        <end position="24"/>
    </location>
</feature>
<dbReference type="Proteomes" id="UP000051952">
    <property type="component" value="Unassembled WGS sequence"/>
</dbReference>
<name>A0A0S4JM91_BODSA</name>
<feature type="region of interest" description="Disordered" evidence="1">
    <location>
        <begin position="632"/>
        <end position="693"/>
    </location>
</feature>
<feature type="region of interest" description="Disordered" evidence="1">
    <location>
        <begin position="405"/>
        <end position="456"/>
    </location>
</feature>
<feature type="compositionally biased region" description="Polar residues" evidence="1">
    <location>
        <begin position="513"/>
        <end position="529"/>
    </location>
</feature>
<sequence>MTKTRSHVNHNKTTSPSAISAPPPISGIGMSSDALVFMYPLLNRLTEKGASLPFRFPDTVLYEHHFPRGWFSVEREPEAAAALRRGHKEPSPVELLRGASPFLHSDVPVRDKKHHASGDEHNDAQKLVLVRRVAKECDSGIIRKAFCATRASPTMAALCVSRHPVTDAVVIRYLNDAGLADTLLSSPETCLLSKMVPSRRPQFDVLVATWTPSVYSVEHRQNRHMLHDESRTVQERGDITTPSEYQELHCSSLTAERIRDHLFQFMSYVASVEKKYIGEIRAYFRTDHKERLWFLWCDVCRFATPRAVSGLHVTVQGGEDPKVLWDRIEREVAWRKEMERERSAAALIGGSGPAQMRGEESEIKKLDRLCDTHYGRHPSFAHKLEDVDPETADIVERQLQQLLNKAKGKAPAAAKKAGGGDKDGKKKRTLRGAMSSSSMSSTTRTVSPSDGIRDKGGKVSWMTRRYLAGTSWVENPSASDGLMPMVPLSMQPLPLSLLQANTSFGGGTVISSGEPSPMNASSAGTSSVVSPARAGDRGITLSVDVLGEMASSVVFIQNSTVGQFATSPAFPTSPSAVDDESPTSQLHLSGSRQASLLGEKRRSIIKYAPRPEEVRGAPSKWMRTVKNIAAGDSVIEDTPRGRQAQHDDVSARRGGPQRGARPPAPDAGGLLLAPPHALDDSSRIDGDDGEKSARSEDFFEALGGVKEGAAAVRPFIPGPGRLNRVRASVVLSKQADMLDISSRLEYNELKRVHAAAIDELQDLQYFCNSEALRSREAAPILFDLPHGTPGVPAEIMRKIGFSLVVDDPEMDRMYLERYYFISTGLHIAWAFEHLTAAVEDLCYQEELRYWQAKIFARQLGVKGGRDSGSAARIPLWSGVGDSSTDAQESQGSGGEGDHTTTTNAGSFKKEDHRRSIRRDNTTVTIATPTTLSLNADTVTSPAPDVVALPPST</sequence>